<protein>
    <submittedName>
        <fullName evidence="1">Uncharacterized protein</fullName>
    </submittedName>
</protein>
<name>A0A9P7VH37_9AGAR</name>
<evidence type="ECO:0000313" key="1">
    <source>
        <dbReference type="EMBL" id="KAG7440442.1"/>
    </source>
</evidence>
<evidence type="ECO:0000313" key="2">
    <source>
        <dbReference type="Proteomes" id="UP000812287"/>
    </source>
</evidence>
<accession>A0A9P7VH37</accession>
<dbReference type="AlphaFoldDB" id="A0A9P7VH37"/>
<comment type="caution">
    <text evidence="1">The sequence shown here is derived from an EMBL/GenBank/DDBJ whole genome shotgun (WGS) entry which is preliminary data.</text>
</comment>
<gene>
    <name evidence="1" type="ORF">BT62DRAFT_583332</name>
</gene>
<proteinExistence type="predicted"/>
<reference evidence="1" key="1">
    <citation type="submission" date="2020-11" db="EMBL/GenBank/DDBJ databases">
        <title>Adaptations for nitrogen fixation in a non-lichenized fungal sporocarp promotes dispersal by wood-feeding termites.</title>
        <authorList>
            <consortium name="DOE Joint Genome Institute"/>
            <person name="Koch R.A."/>
            <person name="Yoon G."/>
            <person name="Arayal U."/>
            <person name="Lail K."/>
            <person name="Amirebrahimi M."/>
            <person name="Labutti K."/>
            <person name="Lipzen A."/>
            <person name="Riley R."/>
            <person name="Barry K."/>
            <person name="Henrissat B."/>
            <person name="Grigoriev I.V."/>
            <person name="Herr J.R."/>
            <person name="Aime M.C."/>
        </authorList>
    </citation>
    <scope>NUCLEOTIDE SEQUENCE</scope>
    <source>
        <strain evidence="1">MCA 3950</strain>
    </source>
</reference>
<sequence>MRSVRFLSTRQPLWELPKPHVTQSTKKLLRKVEMRIAPQVVAAQTKQHLQQFLQGYILGQEERVKREDKQRELQAVLASRFGKEVLVEDISMASYGLDIRNAPMEFAIVDAAYPAANIPLKTMQSHVLSEIHNHKNVFRLSFTSYLLNFSLSTGASWRFYSRPDFDVMFRSTIWILK</sequence>
<dbReference type="EMBL" id="MU250571">
    <property type="protein sequence ID" value="KAG7440442.1"/>
    <property type="molecule type" value="Genomic_DNA"/>
</dbReference>
<organism evidence="1 2">
    <name type="scientific">Guyanagaster necrorhizus</name>
    <dbReference type="NCBI Taxonomy" id="856835"/>
    <lineage>
        <taxon>Eukaryota</taxon>
        <taxon>Fungi</taxon>
        <taxon>Dikarya</taxon>
        <taxon>Basidiomycota</taxon>
        <taxon>Agaricomycotina</taxon>
        <taxon>Agaricomycetes</taxon>
        <taxon>Agaricomycetidae</taxon>
        <taxon>Agaricales</taxon>
        <taxon>Marasmiineae</taxon>
        <taxon>Physalacriaceae</taxon>
        <taxon>Guyanagaster</taxon>
    </lineage>
</organism>
<keyword evidence="2" id="KW-1185">Reference proteome</keyword>
<dbReference type="OrthoDB" id="10480216at2759"/>
<dbReference type="Proteomes" id="UP000812287">
    <property type="component" value="Unassembled WGS sequence"/>
</dbReference>
<dbReference type="RefSeq" id="XP_043033942.1">
    <property type="nucleotide sequence ID" value="XM_043181509.1"/>
</dbReference>
<dbReference type="GeneID" id="66103805"/>